<proteinExistence type="predicted"/>
<evidence type="ECO:0008006" key="3">
    <source>
        <dbReference type="Google" id="ProtNLM"/>
    </source>
</evidence>
<name>A0A6A6ESM4_9PEZI</name>
<protein>
    <recommendedName>
        <fullName evidence="3">Heterokaryon incompatibility domain-containing protein</fullName>
    </recommendedName>
</protein>
<accession>A0A6A6ESM4</accession>
<dbReference type="EMBL" id="ML994612">
    <property type="protein sequence ID" value="KAF2194023.1"/>
    <property type="molecule type" value="Genomic_DNA"/>
</dbReference>
<dbReference type="PANTHER" id="PTHR10622:SF10">
    <property type="entry name" value="HET DOMAIN-CONTAINING PROTEIN"/>
    <property type="match status" value="1"/>
</dbReference>
<evidence type="ECO:0000313" key="2">
    <source>
        <dbReference type="Proteomes" id="UP000800200"/>
    </source>
</evidence>
<keyword evidence="2" id="KW-1185">Reference proteome</keyword>
<organism evidence="1 2">
    <name type="scientific">Zopfia rhizophila CBS 207.26</name>
    <dbReference type="NCBI Taxonomy" id="1314779"/>
    <lineage>
        <taxon>Eukaryota</taxon>
        <taxon>Fungi</taxon>
        <taxon>Dikarya</taxon>
        <taxon>Ascomycota</taxon>
        <taxon>Pezizomycotina</taxon>
        <taxon>Dothideomycetes</taxon>
        <taxon>Dothideomycetes incertae sedis</taxon>
        <taxon>Zopfiaceae</taxon>
        <taxon>Zopfia</taxon>
    </lineage>
</organism>
<dbReference type="PANTHER" id="PTHR10622">
    <property type="entry name" value="HET DOMAIN-CONTAINING PROTEIN"/>
    <property type="match status" value="1"/>
</dbReference>
<dbReference type="Proteomes" id="UP000800200">
    <property type="component" value="Unassembled WGS sequence"/>
</dbReference>
<evidence type="ECO:0000313" key="1">
    <source>
        <dbReference type="EMBL" id="KAF2194023.1"/>
    </source>
</evidence>
<sequence>MYQWYKNSRICYTYLANFQALSELVSDNYKGFTGSQWWSRGWTLQELIAHPVVEFYNADWVEVGTKLSLKRRITGIMGIGEGIIRGADLRNRNNARGMAWAPIGRLVELKIEPIALWAYLE</sequence>
<dbReference type="AlphaFoldDB" id="A0A6A6ESM4"/>
<gene>
    <name evidence="1" type="ORF">K469DRAFT_782537</name>
</gene>
<dbReference type="OrthoDB" id="20872at2759"/>
<reference evidence="1" key="1">
    <citation type="journal article" date="2020" name="Stud. Mycol.">
        <title>101 Dothideomycetes genomes: a test case for predicting lifestyles and emergence of pathogens.</title>
        <authorList>
            <person name="Haridas S."/>
            <person name="Albert R."/>
            <person name="Binder M."/>
            <person name="Bloem J."/>
            <person name="Labutti K."/>
            <person name="Salamov A."/>
            <person name="Andreopoulos B."/>
            <person name="Baker S."/>
            <person name="Barry K."/>
            <person name="Bills G."/>
            <person name="Bluhm B."/>
            <person name="Cannon C."/>
            <person name="Castanera R."/>
            <person name="Culley D."/>
            <person name="Daum C."/>
            <person name="Ezra D."/>
            <person name="Gonzalez J."/>
            <person name="Henrissat B."/>
            <person name="Kuo A."/>
            <person name="Liang C."/>
            <person name="Lipzen A."/>
            <person name="Lutzoni F."/>
            <person name="Magnuson J."/>
            <person name="Mondo S."/>
            <person name="Nolan M."/>
            <person name="Ohm R."/>
            <person name="Pangilinan J."/>
            <person name="Park H.-J."/>
            <person name="Ramirez L."/>
            <person name="Alfaro M."/>
            <person name="Sun H."/>
            <person name="Tritt A."/>
            <person name="Yoshinaga Y."/>
            <person name="Zwiers L.-H."/>
            <person name="Turgeon B."/>
            <person name="Goodwin S."/>
            <person name="Spatafora J."/>
            <person name="Crous P."/>
            <person name="Grigoriev I."/>
        </authorList>
    </citation>
    <scope>NUCLEOTIDE SEQUENCE</scope>
    <source>
        <strain evidence="1">CBS 207.26</strain>
    </source>
</reference>